<proteinExistence type="predicted"/>
<accession>A0A0E9WD42</accession>
<organism evidence="1">
    <name type="scientific">Anguilla anguilla</name>
    <name type="common">European freshwater eel</name>
    <name type="synonym">Muraena anguilla</name>
    <dbReference type="NCBI Taxonomy" id="7936"/>
    <lineage>
        <taxon>Eukaryota</taxon>
        <taxon>Metazoa</taxon>
        <taxon>Chordata</taxon>
        <taxon>Craniata</taxon>
        <taxon>Vertebrata</taxon>
        <taxon>Euteleostomi</taxon>
        <taxon>Actinopterygii</taxon>
        <taxon>Neopterygii</taxon>
        <taxon>Teleostei</taxon>
        <taxon>Anguilliformes</taxon>
        <taxon>Anguillidae</taxon>
        <taxon>Anguilla</taxon>
    </lineage>
</organism>
<dbReference type="EMBL" id="GBXM01020278">
    <property type="protein sequence ID" value="JAH88299.1"/>
    <property type="molecule type" value="Transcribed_RNA"/>
</dbReference>
<name>A0A0E9WD42_ANGAN</name>
<sequence>MNEPLLRHCLRIKQCHRLFHGEQVDSFNITIDLFHLCNAVMH</sequence>
<reference evidence="1" key="2">
    <citation type="journal article" date="2015" name="Fish Shellfish Immunol.">
        <title>Early steps in the European eel (Anguilla anguilla)-Vibrio vulnificus interaction in the gills: Role of the RtxA13 toxin.</title>
        <authorList>
            <person name="Callol A."/>
            <person name="Pajuelo D."/>
            <person name="Ebbesson L."/>
            <person name="Teles M."/>
            <person name="MacKenzie S."/>
            <person name="Amaro C."/>
        </authorList>
    </citation>
    <scope>NUCLEOTIDE SEQUENCE</scope>
</reference>
<reference evidence="1" key="1">
    <citation type="submission" date="2014-11" db="EMBL/GenBank/DDBJ databases">
        <authorList>
            <person name="Amaro Gonzalez C."/>
        </authorList>
    </citation>
    <scope>NUCLEOTIDE SEQUENCE</scope>
</reference>
<evidence type="ECO:0000313" key="1">
    <source>
        <dbReference type="EMBL" id="JAH88299.1"/>
    </source>
</evidence>
<dbReference type="AlphaFoldDB" id="A0A0E9WD42"/>
<protein>
    <submittedName>
        <fullName evidence="1">Uncharacterized protein</fullName>
    </submittedName>
</protein>